<dbReference type="Gene3D" id="2.30.30.60">
    <property type="match status" value="1"/>
</dbReference>
<evidence type="ECO:0000259" key="9">
    <source>
        <dbReference type="Pfam" id="PF21082"/>
    </source>
</evidence>
<keyword evidence="12" id="KW-1185">Reference proteome</keyword>
<dbReference type="SUPFAM" id="SSF50182">
    <property type="entry name" value="Sm-like ribonucleoproteins"/>
    <property type="match status" value="1"/>
</dbReference>
<keyword evidence="3" id="KW-1003">Cell membrane</keyword>
<feature type="domain" description="Mechanosensitive ion channel MscS C-terminal" evidence="9">
    <location>
        <begin position="182"/>
        <end position="263"/>
    </location>
</feature>
<evidence type="ECO:0000259" key="8">
    <source>
        <dbReference type="Pfam" id="PF00924"/>
    </source>
</evidence>
<feature type="domain" description="Mechanosensitive ion channel MscS" evidence="8">
    <location>
        <begin position="109"/>
        <end position="174"/>
    </location>
</feature>
<dbReference type="EMBL" id="JADEXP010000091">
    <property type="protein sequence ID" value="MBE9067368.1"/>
    <property type="molecule type" value="Genomic_DNA"/>
</dbReference>
<reference evidence="11" key="1">
    <citation type="submission" date="2020-10" db="EMBL/GenBank/DDBJ databases">
        <authorList>
            <person name="Castelo-Branco R."/>
            <person name="Eusebio N."/>
            <person name="Adriana R."/>
            <person name="Vieira A."/>
            <person name="Brugerolle De Fraissinette N."/>
            <person name="Rezende De Castro R."/>
            <person name="Schneider M.P."/>
            <person name="Vasconcelos V."/>
            <person name="Leao P.N."/>
        </authorList>
    </citation>
    <scope>NUCLEOTIDE SEQUENCE</scope>
    <source>
        <strain evidence="11">LEGE 11479</strain>
    </source>
</reference>
<evidence type="ECO:0000313" key="12">
    <source>
        <dbReference type="Proteomes" id="UP000615026"/>
    </source>
</evidence>
<dbReference type="InterPro" id="IPR011014">
    <property type="entry name" value="MscS_channel_TM-2"/>
</dbReference>
<evidence type="ECO:0000256" key="4">
    <source>
        <dbReference type="ARBA" id="ARBA00022692"/>
    </source>
</evidence>
<dbReference type="InterPro" id="IPR008910">
    <property type="entry name" value="MSC_TM_helix"/>
</dbReference>
<gene>
    <name evidence="11" type="ORF">IQ260_11945</name>
</gene>
<keyword evidence="5 7" id="KW-1133">Transmembrane helix</keyword>
<comment type="similarity">
    <text evidence="2">Belongs to the MscS (TC 1.A.23) family.</text>
</comment>
<dbReference type="Pfam" id="PF00924">
    <property type="entry name" value="MS_channel_2nd"/>
    <property type="match status" value="1"/>
</dbReference>
<sequence>MEDSFKQFSGIFIQLQEVGVTLGLKIVVAIAIFLVGRWVAKFLRRFVKRTLGKTRIEPTLVAFASNTSYYLIMAFILLAILGQLGIETTSLIALIGATGLAIGLSLQGSLANFAAGILLIVFRPFRVGDWIEASGVSGYVEDLELLTTILRTLDNRTVVIPNSKLTDDNIINYSTLGVLRLDLVVGVAYESDLKQVKTVIRQVLSEDERILSKPEPAVGVLELADSSVNFAVRPWVKTTDYMPLSLSLYEAFKTRFDEVGIVIPFPQRDLHMYEISKELSE</sequence>
<evidence type="ECO:0000256" key="1">
    <source>
        <dbReference type="ARBA" id="ARBA00004651"/>
    </source>
</evidence>
<organism evidence="11 12">
    <name type="scientific">Leptolyngbya cf. ectocarpi LEGE 11479</name>
    <dbReference type="NCBI Taxonomy" id="1828722"/>
    <lineage>
        <taxon>Bacteria</taxon>
        <taxon>Bacillati</taxon>
        <taxon>Cyanobacteriota</taxon>
        <taxon>Cyanophyceae</taxon>
        <taxon>Leptolyngbyales</taxon>
        <taxon>Leptolyngbyaceae</taxon>
        <taxon>Leptolyngbya group</taxon>
        <taxon>Leptolyngbya</taxon>
    </lineage>
</organism>
<evidence type="ECO:0000256" key="6">
    <source>
        <dbReference type="ARBA" id="ARBA00023136"/>
    </source>
</evidence>
<dbReference type="Gene3D" id="3.30.70.100">
    <property type="match status" value="1"/>
</dbReference>
<evidence type="ECO:0000259" key="10">
    <source>
        <dbReference type="Pfam" id="PF21088"/>
    </source>
</evidence>
<feature type="transmembrane region" description="Helical" evidence="7">
    <location>
        <begin position="60"/>
        <end position="86"/>
    </location>
</feature>
<accession>A0A928ZTW5</accession>
<dbReference type="InterPro" id="IPR049278">
    <property type="entry name" value="MS_channel_C"/>
</dbReference>
<keyword evidence="6 7" id="KW-0472">Membrane</keyword>
<comment type="caution">
    <text evidence="11">The sequence shown here is derived from an EMBL/GenBank/DDBJ whole genome shotgun (WGS) entry which is preliminary data.</text>
</comment>
<name>A0A928ZTW5_LEPEC</name>
<dbReference type="PANTHER" id="PTHR30221">
    <property type="entry name" value="SMALL-CONDUCTANCE MECHANOSENSITIVE CHANNEL"/>
    <property type="match status" value="1"/>
</dbReference>
<dbReference type="Pfam" id="PF21088">
    <property type="entry name" value="MS_channel_1st"/>
    <property type="match status" value="1"/>
</dbReference>
<feature type="transmembrane region" description="Helical" evidence="7">
    <location>
        <begin position="20"/>
        <end position="40"/>
    </location>
</feature>
<dbReference type="GO" id="GO:0008381">
    <property type="term" value="F:mechanosensitive monoatomic ion channel activity"/>
    <property type="evidence" value="ECO:0007669"/>
    <property type="project" value="InterPro"/>
</dbReference>
<dbReference type="Proteomes" id="UP000615026">
    <property type="component" value="Unassembled WGS sequence"/>
</dbReference>
<dbReference type="InterPro" id="IPR011066">
    <property type="entry name" value="MscS_channel_C_sf"/>
</dbReference>
<comment type="subcellular location">
    <subcellularLocation>
        <location evidence="1">Cell membrane</location>
        <topology evidence="1">Multi-pass membrane protein</topology>
    </subcellularLocation>
</comment>
<dbReference type="InterPro" id="IPR049142">
    <property type="entry name" value="MS_channel_1st"/>
</dbReference>
<dbReference type="GO" id="GO:0005886">
    <property type="term" value="C:plasma membrane"/>
    <property type="evidence" value="ECO:0007669"/>
    <property type="project" value="UniProtKB-SubCell"/>
</dbReference>
<dbReference type="PANTHER" id="PTHR30221:SF1">
    <property type="entry name" value="SMALL-CONDUCTANCE MECHANOSENSITIVE CHANNEL"/>
    <property type="match status" value="1"/>
</dbReference>
<dbReference type="InterPro" id="IPR045275">
    <property type="entry name" value="MscS_archaea/bacteria_type"/>
</dbReference>
<evidence type="ECO:0000256" key="5">
    <source>
        <dbReference type="ARBA" id="ARBA00022989"/>
    </source>
</evidence>
<proteinExistence type="inferred from homology"/>
<evidence type="ECO:0000256" key="2">
    <source>
        <dbReference type="ARBA" id="ARBA00008017"/>
    </source>
</evidence>
<feature type="transmembrane region" description="Helical" evidence="7">
    <location>
        <begin position="92"/>
        <end position="122"/>
    </location>
</feature>
<dbReference type="AlphaFoldDB" id="A0A928ZTW5"/>
<dbReference type="Gene3D" id="1.10.287.1260">
    <property type="match status" value="1"/>
</dbReference>
<dbReference type="InterPro" id="IPR010920">
    <property type="entry name" value="LSM_dom_sf"/>
</dbReference>
<dbReference type="InterPro" id="IPR023408">
    <property type="entry name" value="MscS_beta-dom_sf"/>
</dbReference>
<feature type="domain" description="Mechanosensitive ion channel transmembrane helices 2/3" evidence="10">
    <location>
        <begin position="68"/>
        <end position="107"/>
    </location>
</feature>
<dbReference type="Pfam" id="PF05552">
    <property type="entry name" value="MS_channel_1st_1"/>
    <property type="match status" value="1"/>
</dbReference>
<keyword evidence="4 7" id="KW-0812">Transmembrane</keyword>
<evidence type="ECO:0000313" key="11">
    <source>
        <dbReference type="EMBL" id="MBE9067368.1"/>
    </source>
</evidence>
<dbReference type="SUPFAM" id="SSF82689">
    <property type="entry name" value="Mechanosensitive channel protein MscS (YggB), C-terminal domain"/>
    <property type="match status" value="1"/>
</dbReference>
<dbReference type="InterPro" id="IPR006685">
    <property type="entry name" value="MscS_channel_2nd"/>
</dbReference>
<dbReference type="SUPFAM" id="SSF82861">
    <property type="entry name" value="Mechanosensitive channel protein MscS (YggB), transmembrane region"/>
    <property type="match status" value="1"/>
</dbReference>
<dbReference type="Pfam" id="PF21082">
    <property type="entry name" value="MS_channel_3rd"/>
    <property type="match status" value="1"/>
</dbReference>
<dbReference type="RefSeq" id="WP_193993334.1">
    <property type="nucleotide sequence ID" value="NZ_JADEXP010000091.1"/>
</dbReference>
<evidence type="ECO:0000256" key="7">
    <source>
        <dbReference type="SAM" id="Phobius"/>
    </source>
</evidence>
<evidence type="ECO:0000256" key="3">
    <source>
        <dbReference type="ARBA" id="ARBA00022475"/>
    </source>
</evidence>
<protein>
    <submittedName>
        <fullName evidence="11">Mechanosensitive ion channel</fullName>
    </submittedName>
</protein>